<dbReference type="PANTHER" id="PTHR13947">
    <property type="entry name" value="GNAT FAMILY N-ACETYLTRANSFERASE"/>
    <property type="match status" value="1"/>
</dbReference>
<name>A0ABS2PGV9_9BACL</name>
<evidence type="ECO:0000259" key="2">
    <source>
        <dbReference type="PROSITE" id="PS51186"/>
    </source>
</evidence>
<dbReference type="Gene3D" id="3.40.630.30">
    <property type="match status" value="1"/>
</dbReference>
<dbReference type="EMBL" id="JAFBEC010000013">
    <property type="protein sequence ID" value="MBM7634497.1"/>
    <property type="molecule type" value="Genomic_DNA"/>
</dbReference>
<reference evidence="3 4" key="1">
    <citation type="submission" date="2021-01" db="EMBL/GenBank/DDBJ databases">
        <title>Genomic Encyclopedia of Type Strains, Phase IV (KMG-IV): sequencing the most valuable type-strain genomes for metagenomic binning, comparative biology and taxonomic classification.</title>
        <authorList>
            <person name="Goeker M."/>
        </authorList>
    </citation>
    <scope>NUCLEOTIDE SEQUENCE [LARGE SCALE GENOMIC DNA]</scope>
    <source>
        <strain evidence="3 4">DSM 25540</strain>
    </source>
</reference>
<gene>
    <name evidence="3" type="ORF">JOD17_003616</name>
</gene>
<dbReference type="Proteomes" id="UP000741863">
    <property type="component" value="Unassembled WGS sequence"/>
</dbReference>
<evidence type="ECO:0000256" key="1">
    <source>
        <dbReference type="ARBA" id="ARBA00022679"/>
    </source>
</evidence>
<evidence type="ECO:0000313" key="3">
    <source>
        <dbReference type="EMBL" id="MBM7634497.1"/>
    </source>
</evidence>
<dbReference type="RefSeq" id="WP_204699308.1">
    <property type="nucleotide sequence ID" value="NZ_JAFBEC010000013.1"/>
</dbReference>
<dbReference type="Pfam" id="PF00583">
    <property type="entry name" value="Acetyltransf_1"/>
    <property type="match status" value="1"/>
</dbReference>
<proteinExistence type="predicted"/>
<organism evidence="3 4">
    <name type="scientific">Geomicrobium sediminis</name>
    <dbReference type="NCBI Taxonomy" id="1347788"/>
    <lineage>
        <taxon>Bacteria</taxon>
        <taxon>Bacillati</taxon>
        <taxon>Bacillota</taxon>
        <taxon>Bacilli</taxon>
        <taxon>Bacillales</taxon>
        <taxon>Geomicrobium</taxon>
    </lineage>
</organism>
<dbReference type="InterPro" id="IPR000182">
    <property type="entry name" value="GNAT_dom"/>
</dbReference>
<dbReference type="PANTHER" id="PTHR13947:SF37">
    <property type="entry name" value="LD18367P"/>
    <property type="match status" value="1"/>
</dbReference>
<sequence>MIRLAGMEDLSGVVAIAKKATKLMNEEGSDQWNEEYPTLHHFAQDIKKKSLYVYVEERIEGFIVINQEFAKEYHQLSWRHLDTDSITLHRLAVDPTVRNKGIAETLFRFAETEALNQQLKSIKIDTYSLNTKAQKLFQKLGYSQVGELQTEAREEPFFYYEKAI</sequence>
<dbReference type="PROSITE" id="PS51186">
    <property type="entry name" value="GNAT"/>
    <property type="match status" value="1"/>
</dbReference>
<dbReference type="CDD" id="cd04301">
    <property type="entry name" value="NAT_SF"/>
    <property type="match status" value="1"/>
</dbReference>
<dbReference type="SUPFAM" id="SSF55729">
    <property type="entry name" value="Acyl-CoA N-acyltransferases (Nat)"/>
    <property type="match status" value="1"/>
</dbReference>
<comment type="caution">
    <text evidence="3">The sequence shown here is derived from an EMBL/GenBank/DDBJ whole genome shotgun (WGS) entry which is preliminary data.</text>
</comment>
<feature type="domain" description="N-acetyltransferase" evidence="2">
    <location>
        <begin position="1"/>
        <end position="164"/>
    </location>
</feature>
<protein>
    <submittedName>
        <fullName evidence="3">Ribosomal protein S18 acetylase RimI-like enzyme</fullName>
    </submittedName>
</protein>
<dbReference type="InterPro" id="IPR050769">
    <property type="entry name" value="NAT_camello-type"/>
</dbReference>
<dbReference type="InterPro" id="IPR016181">
    <property type="entry name" value="Acyl_CoA_acyltransferase"/>
</dbReference>
<keyword evidence="1" id="KW-0808">Transferase</keyword>
<evidence type="ECO:0000313" key="4">
    <source>
        <dbReference type="Proteomes" id="UP000741863"/>
    </source>
</evidence>
<keyword evidence="4" id="KW-1185">Reference proteome</keyword>
<accession>A0ABS2PGV9</accession>